<accession>A0A9P5SP97</accession>
<evidence type="ECO:0000256" key="2">
    <source>
        <dbReference type="ARBA" id="ARBA00023015"/>
    </source>
</evidence>
<dbReference type="PANTHER" id="PTHR33572:SF18">
    <property type="entry name" value="SPORE DEVELOPMENT REGULATOR VOSA"/>
    <property type="match status" value="1"/>
</dbReference>
<keyword evidence="3" id="KW-0804">Transcription</keyword>
<dbReference type="GO" id="GO:0005634">
    <property type="term" value="C:nucleus"/>
    <property type="evidence" value="ECO:0007669"/>
    <property type="project" value="UniProtKB-SubCell"/>
</dbReference>
<feature type="compositionally biased region" description="Polar residues" evidence="5">
    <location>
        <begin position="409"/>
        <end position="421"/>
    </location>
</feature>
<organism evidence="7 8">
    <name type="scientific">Podila minutissima</name>
    <dbReference type="NCBI Taxonomy" id="64525"/>
    <lineage>
        <taxon>Eukaryota</taxon>
        <taxon>Fungi</taxon>
        <taxon>Fungi incertae sedis</taxon>
        <taxon>Mucoromycota</taxon>
        <taxon>Mortierellomycotina</taxon>
        <taxon>Mortierellomycetes</taxon>
        <taxon>Mortierellales</taxon>
        <taxon>Mortierellaceae</taxon>
        <taxon>Podila</taxon>
    </lineage>
</organism>
<dbReference type="InterPro" id="IPR021740">
    <property type="entry name" value="Velvet"/>
</dbReference>
<dbReference type="PANTHER" id="PTHR33572">
    <property type="entry name" value="SPORE DEVELOPMENT REGULATOR VOSA"/>
    <property type="match status" value="1"/>
</dbReference>
<keyword evidence="4" id="KW-0539">Nucleus</keyword>
<feature type="compositionally biased region" description="Basic and acidic residues" evidence="5">
    <location>
        <begin position="274"/>
        <end position="294"/>
    </location>
</feature>
<dbReference type="PROSITE" id="PS51821">
    <property type="entry name" value="VELVET"/>
    <property type="match status" value="1"/>
</dbReference>
<feature type="region of interest" description="Disordered" evidence="5">
    <location>
        <begin position="194"/>
        <end position="461"/>
    </location>
</feature>
<evidence type="ECO:0000256" key="3">
    <source>
        <dbReference type="ARBA" id="ARBA00023163"/>
    </source>
</evidence>
<evidence type="ECO:0000256" key="5">
    <source>
        <dbReference type="SAM" id="MobiDB-lite"/>
    </source>
</evidence>
<dbReference type="Gene3D" id="2.60.40.3960">
    <property type="entry name" value="Velvet domain"/>
    <property type="match status" value="1"/>
</dbReference>
<keyword evidence="2" id="KW-0805">Transcription regulation</keyword>
<proteinExistence type="predicted"/>
<dbReference type="Pfam" id="PF11754">
    <property type="entry name" value="Velvet"/>
    <property type="match status" value="2"/>
</dbReference>
<feature type="compositionally biased region" description="Low complexity" evidence="5">
    <location>
        <begin position="345"/>
        <end position="363"/>
    </location>
</feature>
<evidence type="ECO:0000256" key="1">
    <source>
        <dbReference type="ARBA" id="ARBA00004123"/>
    </source>
</evidence>
<evidence type="ECO:0000256" key="4">
    <source>
        <dbReference type="ARBA" id="ARBA00023242"/>
    </source>
</evidence>
<dbReference type="AlphaFoldDB" id="A0A9P5SP97"/>
<name>A0A9P5SP97_9FUNG</name>
<feature type="domain" description="Velvet" evidence="6">
    <location>
        <begin position="21"/>
        <end position="192"/>
    </location>
</feature>
<feature type="compositionally biased region" description="Polar residues" evidence="5">
    <location>
        <begin position="200"/>
        <end position="216"/>
    </location>
</feature>
<comment type="subcellular location">
    <subcellularLocation>
        <location evidence="1">Nucleus</location>
    </subcellularLocation>
</comment>
<sequence length="461" mass="51844">MVKSSTTPYCFVSGLANRSTASTSSKYILTIRQQPQRAKVCGKERDRRPIDPPPIVQIRLADPSSDRNSDFLQSPYLFMCCNLVRADEPEGDIVAPAHRALAGTVVSSLNRLKDIDNSDGGFFVFGDMSARMEGHFRLRFTLFEMVEGQVVHVMSTASDPWTAYSSKTFPGICESTFLSRSFSDQGVRIRIRKDHHVKPKNSSPDTAHQSLHSPLSSYYEDHSDDGLSKSRRSKALPHNSDSYMTKHVTIASRPREGRQSSAEPAPHYYHGHYNHQDSDRSRPNHDPYYHESHYGHKHPSHSYHSYHPYPRHFPQSAENESSPPGRRPSDTFSRSYPSHSGYMESSPWSSSSSSASSPSMYPPHQGYDPSGSYLNNNHYDDHAMDYSPTPSRHTCDDRTPHHSQHQHSRTPSMSSLHSEGNFSPPRPFSPSPTDALPTLPSISRMPAGKVQLPPIHTLYAR</sequence>
<protein>
    <recommendedName>
        <fullName evidence="6">Velvet domain-containing protein</fullName>
    </recommendedName>
</protein>
<gene>
    <name evidence="7" type="ORF">BG006_004465</name>
</gene>
<keyword evidence="8" id="KW-1185">Reference proteome</keyword>
<comment type="caution">
    <text evidence="7">The sequence shown here is derived from an EMBL/GenBank/DDBJ whole genome shotgun (WGS) entry which is preliminary data.</text>
</comment>
<dbReference type="EMBL" id="JAAAUY010000247">
    <property type="protein sequence ID" value="KAF9332658.1"/>
    <property type="molecule type" value="Genomic_DNA"/>
</dbReference>
<reference evidence="7" key="1">
    <citation type="journal article" date="2020" name="Fungal Divers.">
        <title>Resolving the Mortierellaceae phylogeny through synthesis of multi-gene phylogenetics and phylogenomics.</title>
        <authorList>
            <person name="Vandepol N."/>
            <person name="Liber J."/>
            <person name="Desiro A."/>
            <person name="Na H."/>
            <person name="Kennedy M."/>
            <person name="Barry K."/>
            <person name="Grigoriev I.V."/>
            <person name="Miller A.N."/>
            <person name="O'Donnell K."/>
            <person name="Stajich J.E."/>
            <person name="Bonito G."/>
        </authorList>
    </citation>
    <scope>NUCLEOTIDE SEQUENCE</scope>
    <source>
        <strain evidence="7">NVP1</strain>
    </source>
</reference>
<feature type="compositionally biased region" description="Low complexity" evidence="5">
    <location>
        <begin position="302"/>
        <end position="314"/>
    </location>
</feature>
<evidence type="ECO:0000313" key="8">
    <source>
        <dbReference type="Proteomes" id="UP000696485"/>
    </source>
</evidence>
<evidence type="ECO:0000259" key="6">
    <source>
        <dbReference type="PROSITE" id="PS51821"/>
    </source>
</evidence>
<feature type="compositionally biased region" description="Basic and acidic residues" evidence="5">
    <location>
        <begin position="219"/>
        <end position="228"/>
    </location>
</feature>
<dbReference type="Proteomes" id="UP000696485">
    <property type="component" value="Unassembled WGS sequence"/>
</dbReference>
<dbReference type="InterPro" id="IPR038491">
    <property type="entry name" value="Velvet_dom_sf"/>
</dbReference>
<dbReference type="InterPro" id="IPR037525">
    <property type="entry name" value="Velvet_dom"/>
</dbReference>
<evidence type="ECO:0000313" key="7">
    <source>
        <dbReference type="EMBL" id="KAF9332658.1"/>
    </source>
</evidence>